<sequence length="194" mass="21576">MSTSFMKLITLHWPLNSKSFSGPVLLLIFAGDLSPLKCFINKTENGTGDGNDVALNEDGNVASWRRTRGARSAETWSGFRPEGGEDASASDQEEFQLTSSTFALTEDTAHNQAMVHWSGQNSSVILMLTKYYDFNSGRVTESSLWRSTDYGTTYEKLNEKVGTKTILSYLYVSPNNKRKVSFDARAMNNPDCVE</sequence>
<evidence type="ECO:0000313" key="1">
    <source>
        <dbReference type="Ensembl" id="ENSAPOP00000018334.1"/>
    </source>
</evidence>
<dbReference type="Proteomes" id="UP000257200">
    <property type="component" value="Unplaced"/>
</dbReference>
<dbReference type="STRING" id="80966.ENSAPOP00000018334"/>
<dbReference type="AlphaFoldDB" id="A0A3Q1FPB2"/>
<accession>A0A3Q1FPB2</accession>
<proteinExistence type="predicted"/>
<keyword evidence="2" id="KW-1185">Reference proteome</keyword>
<protein>
    <recommendedName>
        <fullName evidence="3">Sortilin N-terminal domain-containing protein</fullName>
    </recommendedName>
</protein>
<dbReference type="GO" id="GO:0006892">
    <property type="term" value="P:post-Golgi vesicle-mediated transport"/>
    <property type="evidence" value="ECO:0007669"/>
    <property type="project" value="TreeGrafter"/>
</dbReference>
<dbReference type="InParanoid" id="A0A3Q1FPB2"/>
<organism evidence="1 2">
    <name type="scientific">Acanthochromis polyacanthus</name>
    <name type="common">spiny chromis</name>
    <dbReference type="NCBI Taxonomy" id="80966"/>
    <lineage>
        <taxon>Eukaryota</taxon>
        <taxon>Metazoa</taxon>
        <taxon>Chordata</taxon>
        <taxon>Craniata</taxon>
        <taxon>Vertebrata</taxon>
        <taxon>Euteleostomi</taxon>
        <taxon>Actinopterygii</taxon>
        <taxon>Neopterygii</taxon>
        <taxon>Teleostei</taxon>
        <taxon>Neoteleostei</taxon>
        <taxon>Acanthomorphata</taxon>
        <taxon>Ovalentaria</taxon>
        <taxon>Pomacentridae</taxon>
        <taxon>Acanthochromis</taxon>
    </lineage>
</organism>
<dbReference type="GO" id="GO:0005794">
    <property type="term" value="C:Golgi apparatus"/>
    <property type="evidence" value="ECO:0007669"/>
    <property type="project" value="TreeGrafter"/>
</dbReference>
<reference evidence="1" key="1">
    <citation type="submission" date="2025-08" db="UniProtKB">
        <authorList>
            <consortium name="Ensembl"/>
        </authorList>
    </citation>
    <scope>IDENTIFICATION</scope>
</reference>
<dbReference type="GO" id="GO:0016020">
    <property type="term" value="C:membrane"/>
    <property type="evidence" value="ECO:0007669"/>
    <property type="project" value="TreeGrafter"/>
</dbReference>
<dbReference type="PANTHER" id="PTHR12106">
    <property type="entry name" value="SORTILIN RELATED"/>
    <property type="match status" value="1"/>
</dbReference>
<reference evidence="1" key="2">
    <citation type="submission" date="2025-09" db="UniProtKB">
        <authorList>
            <consortium name="Ensembl"/>
        </authorList>
    </citation>
    <scope>IDENTIFICATION</scope>
</reference>
<evidence type="ECO:0008006" key="3">
    <source>
        <dbReference type="Google" id="ProtNLM"/>
    </source>
</evidence>
<evidence type="ECO:0000313" key="2">
    <source>
        <dbReference type="Proteomes" id="UP000257200"/>
    </source>
</evidence>
<dbReference type="Ensembl" id="ENSAPOT00000027910.1">
    <property type="protein sequence ID" value="ENSAPOP00000018334.1"/>
    <property type="gene ID" value="ENSAPOG00000021671.1"/>
</dbReference>
<dbReference type="PANTHER" id="PTHR12106:SF8">
    <property type="entry name" value="VPS10 DOMAIN-CONTAINING RECEPTOR SORCS1"/>
    <property type="match status" value="1"/>
</dbReference>
<dbReference type="GeneTree" id="ENSGT01030000234563"/>
<dbReference type="InterPro" id="IPR050310">
    <property type="entry name" value="VPS10-sortilin"/>
</dbReference>
<name>A0A3Q1FPB2_9TELE</name>